<evidence type="ECO:0000256" key="1">
    <source>
        <dbReference type="SAM" id="SignalP"/>
    </source>
</evidence>
<evidence type="ECO:0000313" key="2">
    <source>
        <dbReference type="EMBL" id="MFK2901904.1"/>
    </source>
</evidence>
<protein>
    <submittedName>
        <fullName evidence="2">Uncharacterized protein</fullName>
    </submittedName>
</protein>
<feature type="signal peptide" evidence="1">
    <location>
        <begin position="1"/>
        <end position="24"/>
    </location>
</feature>
<keyword evidence="3" id="KW-1185">Reference proteome</keyword>
<accession>A0ABW8JLP8</accession>
<keyword evidence="1" id="KW-0732">Signal</keyword>
<dbReference type="Proteomes" id="UP001620461">
    <property type="component" value="Unassembled WGS sequence"/>
</dbReference>
<organism evidence="2 3">
    <name type="scientific">Dyella jejuensis</name>
    <dbReference type="NCBI Taxonomy" id="1432009"/>
    <lineage>
        <taxon>Bacteria</taxon>
        <taxon>Pseudomonadati</taxon>
        <taxon>Pseudomonadota</taxon>
        <taxon>Gammaproteobacteria</taxon>
        <taxon>Lysobacterales</taxon>
        <taxon>Rhodanobacteraceae</taxon>
        <taxon>Dyella</taxon>
    </lineage>
</organism>
<reference evidence="2 3" key="1">
    <citation type="submission" date="2020-10" db="EMBL/GenBank/DDBJ databases">
        <title>Phylogeny of dyella-like bacteria.</title>
        <authorList>
            <person name="Fu J."/>
        </authorList>
    </citation>
    <scope>NUCLEOTIDE SEQUENCE [LARGE SCALE GENOMIC DNA]</scope>
    <source>
        <strain evidence="2 3">JP1</strain>
    </source>
</reference>
<name>A0ABW8JLP8_9GAMM</name>
<proteinExistence type="predicted"/>
<sequence>MYTQHLKTSLAKFRVLLVMVMAFAAGMATLGVPMQAHAQGLAAVTCSGEGSIFWSPGVTNQSQTITASYQAYEPTCLNVLGLSLTSVSGSSTSTSPLSCTELFPAQLKQTWNLTWSDGETSTLNFIPEYNQLNGIVSYAALGNITSGRFSGSTAYLALTGIDLNGILQNQCATPAGLSGADAQVFIQIYGL</sequence>
<dbReference type="EMBL" id="JADIKJ010000019">
    <property type="protein sequence ID" value="MFK2901904.1"/>
    <property type="molecule type" value="Genomic_DNA"/>
</dbReference>
<gene>
    <name evidence="2" type="ORF">ISP15_16310</name>
</gene>
<evidence type="ECO:0000313" key="3">
    <source>
        <dbReference type="Proteomes" id="UP001620461"/>
    </source>
</evidence>
<dbReference type="RefSeq" id="WP_404548811.1">
    <property type="nucleotide sequence ID" value="NZ_JADIKJ010000019.1"/>
</dbReference>
<comment type="caution">
    <text evidence="2">The sequence shown here is derived from an EMBL/GenBank/DDBJ whole genome shotgun (WGS) entry which is preliminary data.</text>
</comment>
<feature type="chain" id="PRO_5046402508" evidence="1">
    <location>
        <begin position="25"/>
        <end position="191"/>
    </location>
</feature>